<evidence type="ECO:0000259" key="8">
    <source>
        <dbReference type="Pfam" id="PF08281"/>
    </source>
</evidence>
<keyword evidence="2" id="KW-0805">Transcription regulation</keyword>
<feature type="region of interest" description="Disordered" evidence="5">
    <location>
        <begin position="40"/>
        <end position="85"/>
    </location>
</feature>
<dbReference type="GO" id="GO:0006352">
    <property type="term" value="P:DNA-templated transcription initiation"/>
    <property type="evidence" value="ECO:0007669"/>
    <property type="project" value="InterPro"/>
</dbReference>
<dbReference type="STRING" id="448385.sce7897"/>
<evidence type="ECO:0000313" key="9">
    <source>
        <dbReference type="EMBL" id="CAN98067.1"/>
    </source>
</evidence>
<dbReference type="AlphaFoldDB" id="A9FFY4"/>
<dbReference type="GO" id="GO:0016987">
    <property type="term" value="F:sigma factor activity"/>
    <property type="evidence" value="ECO:0007669"/>
    <property type="project" value="UniProtKB-KW"/>
</dbReference>
<dbReference type="eggNOG" id="COG1595">
    <property type="taxonomic scope" value="Bacteria"/>
</dbReference>
<evidence type="ECO:0000256" key="4">
    <source>
        <dbReference type="ARBA" id="ARBA00023163"/>
    </source>
</evidence>
<comment type="similarity">
    <text evidence="1">Belongs to the sigma-70 factor family. ECF subfamily.</text>
</comment>
<dbReference type="SUPFAM" id="SSF88946">
    <property type="entry name" value="Sigma2 domain of RNA polymerase sigma factors"/>
    <property type="match status" value="1"/>
</dbReference>
<feature type="domain" description="RNA polymerase sigma-70 region 2" evidence="7">
    <location>
        <begin position="115"/>
        <end position="179"/>
    </location>
</feature>
<dbReference type="HOGENOM" id="CLU_857661_0_0_7"/>
<accession>A9FFY4</accession>
<dbReference type="KEGG" id="scl:sce7897"/>
<evidence type="ECO:0000259" key="7">
    <source>
        <dbReference type="Pfam" id="PF04542"/>
    </source>
</evidence>
<proteinExistence type="inferred from homology"/>
<evidence type="ECO:0000256" key="2">
    <source>
        <dbReference type="ARBA" id="ARBA00023015"/>
    </source>
</evidence>
<evidence type="ECO:0000256" key="1">
    <source>
        <dbReference type="ARBA" id="ARBA00010641"/>
    </source>
</evidence>
<dbReference type="InterPro" id="IPR007627">
    <property type="entry name" value="RNA_pol_sigma70_r2"/>
</dbReference>
<dbReference type="NCBIfam" id="TIGR02937">
    <property type="entry name" value="sigma70-ECF"/>
    <property type="match status" value="1"/>
</dbReference>
<dbReference type="BioCyc" id="SCEL448385:SCE_RS40430-MONOMER"/>
<dbReference type="InterPro" id="IPR013324">
    <property type="entry name" value="RNA_pol_sigma_r3/r4-like"/>
</dbReference>
<dbReference type="InterPro" id="IPR039425">
    <property type="entry name" value="RNA_pol_sigma-70-like"/>
</dbReference>
<feature type="chain" id="PRO_5002735591" evidence="6">
    <location>
        <begin position="22"/>
        <end position="292"/>
    </location>
</feature>
<dbReference type="CDD" id="cd06171">
    <property type="entry name" value="Sigma70_r4"/>
    <property type="match status" value="1"/>
</dbReference>
<dbReference type="InterPro" id="IPR036388">
    <property type="entry name" value="WH-like_DNA-bd_sf"/>
</dbReference>
<dbReference type="InterPro" id="IPR013325">
    <property type="entry name" value="RNA_pol_sigma_r2"/>
</dbReference>
<dbReference type="InterPro" id="IPR013249">
    <property type="entry name" value="RNA_pol_sigma70_r4_t2"/>
</dbReference>
<dbReference type="Proteomes" id="UP000002139">
    <property type="component" value="Chromosome"/>
</dbReference>
<evidence type="ECO:0000256" key="5">
    <source>
        <dbReference type="SAM" id="MobiDB-lite"/>
    </source>
</evidence>
<organism evidence="9 10">
    <name type="scientific">Sorangium cellulosum (strain So ce56)</name>
    <name type="common">Polyangium cellulosum (strain So ce56)</name>
    <dbReference type="NCBI Taxonomy" id="448385"/>
    <lineage>
        <taxon>Bacteria</taxon>
        <taxon>Pseudomonadati</taxon>
        <taxon>Myxococcota</taxon>
        <taxon>Polyangia</taxon>
        <taxon>Polyangiales</taxon>
        <taxon>Polyangiaceae</taxon>
        <taxon>Sorangium</taxon>
    </lineage>
</organism>
<evidence type="ECO:0000313" key="10">
    <source>
        <dbReference type="Proteomes" id="UP000002139"/>
    </source>
</evidence>
<dbReference type="InterPro" id="IPR014284">
    <property type="entry name" value="RNA_pol_sigma-70_dom"/>
</dbReference>
<dbReference type="Gene3D" id="1.10.10.10">
    <property type="entry name" value="Winged helix-like DNA-binding domain superfamily/Winged helix DNA-binding domain"/>
    <property type="match status" value="1"/>
</dbReference>
<gene>
    <name evidence="9" type="ordered locus">sce7897</name>
</gene>
<dbReference type="SUPFAM" id="SSF88659">
    <property type="entry name" value="Sigma3 and sigma4 domains of RNA polymerase sigma factors"/>
    <property type="match status" value="1"/>
</dbReference>
<dbReference type="PANTHER" id="PTHR43133">
    <property type="entry name" value="RNA POLYMERASE ECF-TYPE SIGMA FACTO"/>
    <property type="match status" value="1"/>
</dbReference>
<dbReference type="Gene3D" id="1.10.1740.10">
    <property type="match status" value="1"/>
</dbReference>
<dbReference type="GO" id="GO:0003677">
    <property type="term" value="F:DNA binding"/>
    <property type="evidence" value="ECO:0007669"/>
    <property type="project" value="InterPro"/>
</dbReference>
<name>A9FFY4_SORC5</name>
<keyword evidence="3" id="KW-0731">Sigma factor</keyword>
<keyword evidence="4" id="KW-0804">Transcription</keyword>
<evidence type="ECO:0000256" key="6">
    <source>
        <dbReference type="SAM" id="SignalP"/>
    </source>
</evidence>
<dbReference type="Pfam" id="PF04542">
    <property type="entry name" value="Sigma70_r2"/>
    <property type="match status" value="1"/>
</dbReference>
<dbReference type="Pfam" id="PF08281">
    <property type="entry name" value="Sigma70_r4_2"/>
    <property type="match status" value="1"/>
</dbReference>
<sequence length="292" mass="31582">MRSHRLAGASCAVTCSLLSGAVEPGLFTVVSPRALRLPRGVREPLAPGGPDGVSSDEGARGRGAPTHVDTDRGGGSPPAAGAELGRASAAPLEAGEAQFIARLVARDESAFNELVIMYERRVFALVYRMLGRRDEAEDVSQEVFVQVFKAIDQFRGESKLSTWIYRIAVNLCKNRTKYLSRRHAGAQDDVDAMAERVPLSAAKGVSVGDVSRPDELVEGMQLEAVVKRAIGQLDPEFREALILRDVEDMSYEEIASVTGLPDGTVKSRIHRARGQLRALVEKMMGEKVRGGK</sequence>
<evidence type="ECO:0000256" key="3">
    <source>
        <dbReference type="ARBA" id="ARBA00023082"/>
    </source>
</evidence>
<feature type="domain" description="RNA polymerase sigma factor 70 region 4 type 2" evidence="8">
    <location>
        <begin position="226"/>
        <end position="276"/>
    </location>
</feature>
<dbReference type="PANTHER" id="PTHR43133:SF51">
    <property type="entry name" value="RNA POLYMERASE SIGMA FACTOR"/>
    <property type="match status" value="1"/>
</dbReference>
<reference evidence="9 10" key="1">
    <citation type="journal article" date="2007" name="Nat. Biotechnol.">
        <title>Complete genome sequence of the myxobacterium Sorangium cellulosum.</title>
        <authorList>
            <person name="Schneiker S."/>
            <person name="Perlova O."/>
            <person name="Kaiser O."/>
            <person name="Gerth K."/>
            <person name="Alici A."/>
            <person name="Altmeyer M.O."/>
            <person name="Bartels D."/>
            <person name="Bekel T."/>
            <person name="Beyer S."/>
            <person name="Bode E."/>
            <person name="Bode H.B."/>
            <person name="Bolten C.J."/>
            <person name="Choudhuri J.V."/>
            <person name="Doss S."/>
            <person name="Elnakady Y.A."/>
            <person name="Frank B."/>
            <person name="Gaigalat L."/>
            <person name="Goesmann A."/>
            <person name="Groeger C."/>
            <person name="Gross F."/>
            <person name="Jelsbak L."/>
            <person name="Jelsbak L."/>
            <person name="Kalinowski J."/>
            <person name="Kegler C."/>
            <person name="Knauber T."/>
            <person name="Konietzny S."/>
            <person name="Kopp M."/>
            <person name="Krause L."/>
            <person name="Krug D."/>
            <person name="Linke B."/>
            <person name="Mahmud T."/>
            <person name="Martinez-Arias R."/>
            <person name="McHardy A.C."/>
            <person name="Merai M."/>
            <person name="Meyer F."/>
            <person name="Mormann S."/>
            <person name="Munoz-Dorado J."/>
            <person name="Perez J."/>
            <person name="Pradella S."/>
            <person name="Rachid S."/>
            <person name="Raddatz G."/>
            <person name="Rosenau F."/>
            <person name="Rueckert C."/>
            <person name="Sasse F."/>
            <person name="Scharfe M."/>
            <person name="Schuster S.C."/>
            <person name="Suen G."/>
            <person name="Treuner-Lange A."/>
            <person name="Velicer G.J."/>
            <person name="Vorholter F.-J."/>
            <person name="Weissman K.J."/>
            <person name="Welch R.D."/>
            <person name="Wenzel S.C."/>
            <person name="Whitworth D.E."/>
            <person name="Wilhelm S."/>
            <person name="Wittmann C."/>
            <person name="Bloecker H."/>
            <person name="Puehler A."/>
            <person name="Mueller R."/>
        </authorList>
    </citation>
    <scope>NUCLEOTIDE SEQUENCE [LARGE SCALE GENOMIC DNA]</scope>
    <source>
        <strain evidence="10">So ce56</strain>
    </source>
</reference>
<keyword evidence="10" id="KW-1185">Reference proteome</keyword>
<keyword evidence="6" id="KW-0732">Signal</keyword>
<dbReference type="EMBL" id="AM746676">
    <property type="protein sequence ID" value="CAN98067.1"/>
    <property type="molecule type" value="Genomic_DNA"/>
</dbReference>
<protein>
    <submittedName>
        <fullName evidence="9">ECF-family RNA polymerase sigma factor</fullName>
    </submittedName>
</protein>
<feature type="signal peptide" evidence="6">
    <location>
        <begin position="1"/>
        <end position="21"/>
    </location>
</feature>